<proteinExistence type="evidence at transcript level"/>
<dbReference type="EMBL" id="AE014297">
    <property type="protein sequence ID" value="AAF55697.2"/>
    <property type="molecule type" value="Genomic_DNA"/>
</dbReference>
<dbReference type="VEuPathDB" id="VectorBase:FBgn0038731"/>
<evidence type="ECO:0000256" key="2">
    <source>
        <dbReference type="ARBA" id="ARBA00006432"/>
    </source>
</evidence>
<dbReference type="OMA" id="PQLYLLM"/>
<dbReference type="AlphaFoldDB" id="Q9VDU3"/>
<evidence type="ECO:0000313" key="8">
    <source>
        <dbReference type="FlyBase" id="FBgn0038731"/>
    </source>
</evidence>
<reference evidence="6" key="15">
    <citation type="submission" date="2024-06" db="EMBL/GenBank/DDBJ databases">
        <title>Drosophila melanogaster release 4 sequence.</title>
        <authorList>
            <consortium name="Berkeley Drosophila Genome Project"/>
            <person name="Celniker S."/>
            <person name="Carlson J."/>
            <person name="Wan K."/>
            <person name="Pfeiffer B."/>
            <person name="Frise E."/>
            <person name="George R."/>
            <person name="Hoskins R."/>
            <person name="Stapleton M."/>
            <person name="Pacleb J."/>
            <person name="Park S."/>
            <person name="Svirskas R."/>
            <person name="Smith E."/>
            <person name="Yu C."/>
            <person name="Rubin G."/>
        </authorList>
    </citation>
    <scope>NUCLEOTIDE SEQUENCE</scope>
</reference>
<dbReference type="HOGENOM" id="CLU_000022_59_2_1"/>
<evidence type="ECO:0000259" key="5">
    <source>
        <dbReference type="Pfam" id="PF13193"/>
    </source>
</evidence>
<dbReference type="SMR" id="Q9VDU3"/>
<dbReference type="PANTHER" id="PTHR24096:SF353">
    <property type="entry name" value="GH16244P-RELATED"/>
    <property type="match status" value="1"/>
</dbReference>
<dbReference type="Bgee" id="FBgn0038731">
    <property type="expression patterns" value="Expressed in adult Malpighian tubule principal cell of lower ureter in Malpighian tubule and 14 other cell types or tissues"/>
</dbReference>
<dbReference type="PaxDb" id="7227-FBpp0083208"/>
<evidence type="ECO:0000256" key="1">
    <source>
        <dbReference type="ARBA" id="ARBA00004275"/>
    </source>
</evidence>
<dbReference type="FunFam" id="3.40.50.12780:FF:000025">
    <property type="entry name" value="luciferin 4-monooxygenase"/>
    <property type="match status" value="1"/>
</dbReference>
<dbReference type="GO" id="GO:0001676">
    <property type="term" value="P:long-chain fatty acid metabolic process"/>
    <property type="evidence" value="ECO:0000318"/>
    <property type="project" value="GO_Central"/>
</dbReference>
<reference evidence="6 9" key="7">
    <citation type="journal article" date="2005" name="PLoS Comput. Biol.">
        <title>Combined evidence annotation of transposable elements in genome sequences.</title>
        <authorList>
            <person name="Quesneville H."/>
            <person name="Bergman C.M."/>
            <person name="Andrieu O."/>
            <person name="Autard D."/>
            <person name="Nouaud D."/>
            <person name="Ashburner M."/>
            <person name="Anxolabehere D."/>
        </authorList>
    </citation>
    <scope>NUCLEOTIDE SEQUENCE [LARGE SCALE GENOMIC DNA]</scope>
    <source>
        <strain evidence="9">Berkeley</strain>
    </source>
</reference>
<dbReference type="GO" id="GO:0005777">
    <property type="term" value="C:peroxisome"/>
    <property type="evidence" value="ECO:0007669"/>
    <property type="project" value="UniProtKB-SubCell"/>
</dbReference>
<dbReference type="InterPro" id="IPR042099">
    <property type="entry name" value="ANL_N_sf"/>
</dbReference>
<reference evidence="9" key="4">
    <citation type="journal article" date="2002" name="Genome Biol.">
        <title>The transposable elements of the Drosophila melanogaster euchromatin: a genomics perspective.</title>
        <authorList>
            <person name="Kaminker J.S."/>
            <person name="Bergman C.M."/>
            <person name="Kronmiller B."/>
            <person name="Carlson J."/>
            <person name="Svirskas R."/>
            <person name="Patel S."/>
            <person name="Frise E."/>
            <person name="Wheeler D.A."/>
            <person name="Lewis S.E."/>
            <person name="Rubin G.M."/>
            <person name="Ashburner M."/>
            <person name="Celniker S.E."/>
        </authorList>
    </citation>
    <scope>NUCLEOTIDE SEQUENCE [LARGE SCALE GENOMIC DNA]</scope>
    <source>
        <strain evidence="9">Berkeley</strain>
    </source>
</reference>
<dbReference type="FunFam" id="3.30.300.30:FF:000007">
    <property type="entry name" value="4-coumarate--CoA ligase 2"/>
    <property type="match status" value="1"/>
</dbReference>
<dbReference type="InterPro" id="IPR025110">
    <property type="entry name" value="AMP-bd_C"/>
</dbReference>
<dbReference type="UCSC" id="CG11659-RA">
    <property type="organism name" value="d. melanogaster"/>
</dbReference>
<reference evidence="7" key="6">
    <citation type="submission" date="2003-02" db="EMBL/GenBank/DDBJ databases">
        <authorList>
            <person name="Stapleton M."/>
            <person name="Brokstein P."/>
            <person name="Hong L."/>
            <person name="Agbayani A."/>
            <person name="Carlson J."/>
            <person name="Champe M."/>
            <person name="Chavez C."/>
            <person name="Dorsett V."/>
            <person name="Dresnek D."/>
            <person name="Farfan D."/>
            <person name="Frise E."/>
            <person name="George R."/>
            <person name="Gonzalez M."/>
            <person name="Guarin H."/>
            <person name="Kronmiller B."/>
            <person name="Li P."/>
            <person name="Liao G."/>
            <person name="Miranda A."/>
            <person name="Mungall C.J."/>
            <person name="Nunoo J."/>
            <person name="Pacleb J."/>
            <person name="Paragas V."/>
            <person name="Park S."/>
            <person name="Patel S."/>
            <person name="Phouanenavong S."/>
            <person name="Wan K."/>
            <person name="Yu C."/>
            <person name="Lewis S.E."/>
            <person name="Rubin G.M."/>
            <person name="Celniker S."/>
        </authorList>
    </citation>
    <scope>NUCLEOTIDE SEQUENCE</scope>
    <source>
        <strain evidence="7">Berkeley</strain>
    </source>
</reference>
<dbReference type="InterPro" id="IPR045851">
    <property type="entry name" value="AMP-bd_C_sf"/>
</dbReference>
<feature type="domain" description="AMP-dependent synthetase/ligase" evidence="4">
    <location>
        <begin position="37"/>
        <end position="392"/>
    </location>
</feature>
<reference evidence="6" key="14">
    <citation type="submission" date="2023-12" db="EMBL/GenBank/DDBJ databases">
        <authorList>
            <consortium name="FlyBase"/>
        </authorList>
    </citation>
    <scope>NUCLEOTIDE SEQUENCE</scope>
</reference>
<dbReference type="GO" id="GO:0046949">
    <property type="term" value="P:fatty-acyl-CoA biosynthetic process"/>
    <property type="evidence" value="ECO:0000318"/>
    <property type="project" value="GO_Central"/>
</dbReference>
<dbReference type="EMBL" id="BT003508">
    <property type="protein sequence ID" value="AAO39512.1"/>
    <property type="molecule type" value="mRNA"/>
</dbReference>
<dbReference type="GeneID" id="42352"/>
<evidence type="ECO:0000313" key="9">
    <source>
        <dbReference type="Proteomes" id="UP000000803"/>
    </source>
</evidence>
<keyword evidence="3" id="KW-0576">Peroxisome</keyword>
<reference evidence="6" key="11">
    <citation type="journal article" date="2015" name="G3 (Bethesda)">
        <title>Gene Model Annotations for Drosophila melanogaster: Impact of High-Throughput Data.</title>
        <authorList>
            <consortium name="FlyBase Consortium"/>
            <person name="Matthews B.B."/>
            <person name="Dos Santos G."/>
            <person name="Crosby M.A."/>
            <person name="Emmert D.B."/>
            <person name="St Pierre S.E."/>
            <person name="Gramates L.S."/>
            <person name="Zhou P."/>
            <person name="Schroeder A.J."/>
            <person name="Falls K."/>
            <person name="Strelets V."/>
            <person name="Russo S.M."/>
            <person name="Gelbart W.M."/>
            <person name="null"/>
        </authorList>
    </citation>
    <scope>NUCLEOTIDE SEQUENCE</scope>
</reference>
<keyword evidence="9" id="KW-1185">Reference proteome</keyword>
<dbReference type="Pfam" id="PF00501">
    <property type="entry name" value="AMP-binding"/>
    <property type="match status" value="1"/>
</dbReference>
<reference evidence="6" key="12">
    <citation type="journal article" date="2015" name="G3 (Bethesda)">
        <title>Gene Model Annotations for Drosophila melanogaster: The Rule-Benders.</title>
        <authorList>
            <consortium name="FlyBase Consortium"/>
            <person name="Crosby M.A."/>
            <person name="Gramates L.S."/>
            <person name="Dos Santos G."/>
            <person name="Matthews B.B."/>
            <person name="St Pierre S.E."/>
            <person name="Zhou P."/>
            <person name="Schroeder A.J."/>
            <person name="Falls K."/>
            <person name="Emmert D.B."/>
            <person name="Russo S.M."/>
            <person name="Gelbart W.M."/>
            <person name="null"/>
        </authorList>
    </citation>
    <scope>NUCLEOTIDE SEQUENCE</scope>
</reference>
<reference evidence="6" key="8">
    <citation type="submission" date="2006-08" db="EMBL/GenBank/DDBJ databases">
        <authorList>
            <person name="Celniker S."/>
            <person name="Carlson J."/>
            <person name="Wan K."/>
            <person name="Frise E."/>
            <person name="Hoskins R."/>
            <person name="Park S."/>
            <person name="Svirskas R."/>
            <person name="Rubin G."/>
        </authorList>
    </citation>
    <scope>NUCLEOTIDE SEQUENCE</scope>
</reference>
<dbReference type="BioGRID-ORCS" id="42352">
    <property type="hits" value="0 hits in 1 CRISPR screen"/>
</dbReference>
<dbReference type="FlyBase" id="FBgn0038731">
    <property type="gene designation" value="Acsx1R"/>
</dbReference>
<organism evidence="6 9">
    <name type="scientific">Drosophila melanogaster</name>
    <name type="common">Fruit fly</name>
    <dbReference type="NCBI Taxonomy" id="7227"/>
    <lineage>
        <taxon>Eukaryota</taxon>
        <taxon>Metazoa</taxon>
        <taxon>Ecdysozoa</taxon>
        <taxon>Arthropoda</taxon>
        <taxon>Hexapoda</taxon>
        <taxon>Insecta</taxon>
        <taxon>Pterygota</taxon>
        <taxon>Neoptera</taxon>
        <taxon>Endopterygota</taxon>
        <taxon>Diptera</taxon>
        <taxon>Brachycera</taxon>
        <taxon>Muscomorpha</taxon>
        <taxon>Ephydroidea</taxon>
        <taxon>Drosophilidae</taxon>
        <taxon>Drosophila</taxon>
        <taxon>Sophophora</taxon>
    </lineage>
</organism>
<dbReference type="PANTHER" id="PTHR24096">
    <property type="entry name" value="LONG-CHAIN-FATTY-ACID--COA LIGASE"/>
    <property type="match status" value="1"/>
</dbReference>
<comment type="subcellular location">
    <subcellularLocation>
        <location evidence="1">Peroxisome</location>
    </subcellularLocation>
</comment>
<reference evidence="6 9" key="9">
    <citation type="journal article" date="2007" name="Science">
        <title>The Release 5.1 annotation of Drosophila melanogaster heterochromatin.</title>
        <authorList>
            <person name="Smith C.D."/>
            <person name="Shu S."/>
            <person name="Mungall C.J."/>
            <person name="Karpen G.H."/>
        </authorList>
    </citation>
    <scope>NUCLEOTIDE SEQUENCE [LARGE SCALE GENOMIC DNA]</scope>
    <source>
        <strain evidence="9">Berkeley</strain>
    </source>
</reference>
<dbReference type="SUPFAM" id="SSF56801">
    <property type="entry name" value="Acetyl-CoA synthetase-like"/>
    <property type="match status" value="1"/>
</dbReference>
<evidence type="ECO:0000313" key="6">
    <source>
        <dbReference type="EMBL" id="AAF55697.2"/>
    </source>
</evidence>
<dbReference type="OrthoDB" id="10253869at2759"/>
<dbReference type="KEGG" id="dme:Dmel_CG11659"/>
<dbReference type="eggNOG" id="KOG1176">
    <property type="taxonomic scope" value="Eukaryota"/>
</dbReference>
<feature type="domain" description="AMP-binding enzyme C-terminal" evidence="5">
    <location>
        <begin position="444"/>
        <end position="520"/>
    </location>
</feature>
<gene>
    <name evidence="6 8" type="primary">Acsx1R</name>
    <name evidence="7" type="synonym">CG11407</name>
    <name evidence="6" type="synonym">Dmel\CG11659</name>
    <name evidence="6 8" type="ORF">CG11659</name>
    <name evidence="6" type="ORF">Dmel_CG11659</name>
</gene>
<reference evidence="6" key="13">
    <citation type="journal article" date="2015" name="Genome Res.">
        <title>The Release 6 reference sequence of the Drosophila melanogaster genome.</title>
        <authorList>
            <person name="Hoskins R.A."/>
            <person name="Carlson J.W."/>
            <person name="Wan K.H."/>
            <person name="Park S."/>
            <person name="Mendez I."/>
            <person name="Galle S.E."/>
            <person name="Booth B.W."/>
            <person name="Pfeiffer B.D."/>
            <person name="George R.A."/>
            <person name="Svirskas R."/>
            <person name="Krzywinski M."/>
            <person name="Schein J."/>
            <person name="Accardo M.C."/>
            <person name="Damia E."/>
            <person name="Messina G."/>
            <person name="Mendez-Lago M."/>
            <person name="de Pablos B."/>
            <person name="Demakova O.V."/>
            <person name="Andreyeva E.N."/>
            <person name="Boldyreva L.V."/>
            <person name="Marra M."/>
            <person name="Carvalho A.B."/>
            <person name="Dimitri P."/>
            <person name="Villasante A."/>
            <person name="Zhimulev I.F."/>
            <person name="Rubin G.M."/>
            <person name="Karpen G.H."/>
            <person name="Celniker S.E."/>
        </authorList>
    </citation>
    <scope>NUCLEOTIDE SEQUENCE</scope>
</reference>
<dbReference type="GO" id="GO:0004467">
    <property type="term" value="F:long-chain fatty acid-CoA ligase activity"/>
    <property type="evidence" value="ECO:0000318"/>
    <property type="project" value="GO_Central"/>
</dbReference>
<dbReference type="STRING" id="7227.FBpp0083208"/>
<dbReference type="InterPro" id="IPR020845">
    <property type="entry name" value="AMP-binding_CS"/>
</dbReference>
<reference evidence="6 9" key="1">
    <citation type="journal article" date="2000" name="Science">
        <title>The genome sequence of Drosophila melanogaster.</title>
        <authorList>
            <person name="Adams M.D."/>
            <person name="Celniker S.E."/>
            <person name="Holt R.A."/>
            <person name="Evans C.A."/>
            <person name="Gocayne J.D."/>
            <person name="Amanatides P.G."/>
            <person name="Scherer S.E."/>
            <person name="Li P.W."/>
            <person name="Hoskins R.A."/>
            <person name="Galle R.F."/>
            <person name="George R.A."/>
            <person name="Lewis S.E."/>
            <person name="Richards S."/>
            <person name="Ashburner M."/>
            <person name="Henderson S.N."/>
            <person name="Sutton G.G."/>
            <person name="Wortman J.R."/>
            <person name="Yandell M.D."/>
            <person name="Zhang Q."/>
            <person name="Chen L.X."/>
            <person name="Brandon R.C."/>
            <person name="Rogers Y.H."/>
            <person name="Blazej R.G."/>
            <person name="Champe M."/>
            <person name="Pfeiffer B.D."/>
            <person name="Wan K.H."/>
            <person name="Doyle C."/>
            <person name="Baxter E.G."/>
            <person name="Helt G."/>
            <person name="Nelson C.R."/>
            <person name="Gabor G.L."/>
            <person name="Abril J.F."/>
            <person name="Agbayani A."/>
            <person name="An H.J."/>
            <person name="Andrews-Pfannkoch C."/>
            <person name="Baldwin D."/>
            <person name="Ballew R.M."/>
            <person name="Basu A."/>
            <person name="Baxendale J."/>
            <person name="Bayraktaroglu L."/>
            <person name="Beasley E.M."/>
            <person name="Beeson K.Y."/>
            <person name="Benos P.V."/>
            <person name="Berman B.P."/>
            <person name="Bhandari D."/>
            <person name="Bolshakov S."/>
            <person name="Borkova D."/>
            <person name="Botchan M.R."/>
            <person name="Bouck J."/>
            <person name="Brokstein P."/>
            <person name="Brottier P."/>
            <person name="Burtis K.C."/>
            <person name="Busam D.A."/>
            <person name="Butler H."/>
            <person name="Cadieu E."/>
            <person name="Center A."/>
            <person name="Chandra I."/>
            <person name="Cherry J.M."/>
            <person name="Cawley S."/>
            <person name="Dahlke C."/>
            <person name="Davenport L.B."/>
            <person name="Davies P."/>
            <person name="de Pablos B."/>
            <person name="Delcher A."/>
            <person name="Deng Z."/>
            <person name="Mays A.D."/>
            <person name="Dew I."/>
            <person name="Dietz S.M."/>
            <person name="Dodson K."/>
            <person name="Doup L.E."/>
            <person name="Downes M."/>
            <person name="Dugan-Rocha S."/>
            <person name="Dunkov B.C."/>
            <person name="Dunn P."/>
            <person name="Durbin K.J."/>
            <person name="Evangelista C.C."/>
            <person name="Ferraz C."/>
            <person name="Ferriera S."/>
            <person name="Fleischmann W."/>
            <person name="Fosler C."/>
            <person name="Gabrielian A.E."/>
            <person name="Garg N.S."/>
            <person name="Gelbart W.M."/>
            <person name="Glasser K."/>
            <person name="Glodek A."/>
            <person name="Gong F."/>
            <person name="Gorrell J.H."/>
            <person name="Gu Z."/>
            <person name="Guan P."/>
            <person name="Harris M."/>
            <person name="Harris N.L."/>
            <person name="Harvey D."/>
            <person name="Heiman T.J."/>
            <person name="Hernandez J.R."/>
            <person name="Houck J."/>
            <person name="Hostin D."/>
            <person name="Houston K.A."/>
            <person name="Howland T.J."/>
            <person name="Wei M.H."/>
            <person name="Ibegwam C."/>
            <person name="Jalali M."/>
            <person name="Kalush F."/>
            <person name="Karpen G.H."/>
            <person name="Ke Z."/>
            <person name="Kennison J.A."/>
            <person name="Ketchum K.A."/>
            <person name="Kimmel B.E."/>
            <person name="Kodira C.D."/>
            <person name="Kraft C."/>
            <person name="Kravitz S."/>
            <person name="Kulp D."/>
            <person name="Lai Z."/>
            <person name="Lasko P."/>
            <person name="Lei Y."/>
            <person name="Levitsky A.A."/>
            <person name="Li J."/>
            <person name="Li Z."/>
            <person name="Liang Y."/>
            <person name="Lin X."/>
            <person name="Liu X."/>
            <person name="Mattei B."/>
            <person name="McIntosh T.C."/>
            <person name="McLeod M.P."/>
            <person name="McPherson D."/>
            <person name="Merkulov G."/>
            <person name="Milshina N.V."/>
            <person name="Mobarry C."/>
            <person name="Morris J."/>
            <person name="Moshrefi A."/>
            <person name="Mount S.M."/>
            <person name="Moy M."/>
            <person name="Murphy B."/>
            <person name="Murphy L."/>
            <person name="Muzny D.M."/>
            <person name="Nelson D.L."/>
            <person name="Nelson D.R."/>
            <person name="Nelson K.A."/>
            <person name="Nixon K."/>
            <person name="Nusskern D.R."/>
            <person name="Pacleb J.M."/>
            <person name="Palazzolo M."/>
            <person name="Pittman G.S."/>
            <person name="Pan S."/>
            <person name="Pollard J."/>
            <person name="Puri V."/>
            <person name="Reese M.G."/>
            <person name="Reinert K."/>
            <person name="Remington K."/>
            <person name="Saunders R.D."/>
            <person name="Scheeler F."/>
            <person name="Shen H."/>
            <person name="Shue B.C."/>
            <person name="Siden-Kiamos I."/>
            <person name="Simpson M."/>
            <person name="Skupski M.P."/>
            <person name="Smith T."/>
            <person name="Spier E."/>
            <person name="Spradling A.C."/>
            <person name="Stapleton M."/>
            <person name="Strong R."/>
            <person name="Sun E."/>
            <person name="Svirskas R."/>
            <person name="Tector C."/>
            <person name="Turner R."/>
            <person name="Venter E."/>
            <person name="Wang A.H."/>
            <person name="Wang X."/>
            <person name="Wang Z.Y."/>
            <person name="Wassarman D.A."/>
            <person name="Weinstock G.M."/>
            <person name="Weissenbach J."/>
            <person name="Williams S.M."/>
            <person name="WoodageT"/>
            <person name="Worley K.C."/>
            <person name="Wu D."/>
            <person name="Yang S."/>
            <person name="Yao Q.A."/>
            <person name="Ye J."/>
            <person name="Yeh R.F."/>
            <person name="Zaveri J.S."/>
            <person name="Zhan M."/>
            <person name="Zhang G."/>
            <person name="Zhao Q."/>
            <person name="Zheng L."/>
            <person name="Zheng X.H."/>
            <person name="Zhong F.N."/>
            <person name="Zhong W."/>
            <person name="Zhou X."/>
            <person name="Zhu S."/>
            <person name="Zhu X."/>
            <person name="Smith H.O."/>
            <person name="Gibbs R.A."/>
            <person name="Myers E.W."/>
            <person name="Rubin G.M."/>
            <person name="Venter J.C."/>
        </authorList>
    </citation>
    <scope>NUCLEOTIDE SEQUENCE [LARGE SCALE GENOMIC DNA]</scope>
    <source>
        <strain evidence="9">Berkeley</strain>
    </source>
</reference>
<dbReference type="PROSITE" id="PS00455">
    <property type="entry name" value="AMP_BINDING"/>
    <property type="match status" value="1"/>
</dbReference>
<dbReference type="CTD" id="42352"/>
<dbReference type="EC" id="6.2.1.3" evidence="6"/>
<protein>
    <submittedName>
        <fullName evidence="6">Acyl-CoA synthetase X1 R</fullName>
        <ecNumber evidence="6">6.2.1.3</ecNumber>
    </submittedName>
    <submittedName>
        <fullName evidence="7">RE32325p</fullName>
    </submittedName>
</protein>
<dbReference type="RefSeq" id="NP_650829.1">
    <property type="nucleotide sequence ID" value="NM_142572.2"/>
</dbReference>
<evidence type="ECO:0000259" key="4">
    <source>
        <dbReference type="Pfam" id="PF00501"/>
    </source>
</evidence>
<reference evidence="6 9" key="10">
    <citation type="journal article" date="2007" name="Science">
        <title>Sequence finishing and mapping of Drosophila melanogaster heterochromatin.</title>
        <authorList>
            <person name="Hoskins R.A."/>
            <person name="Carlson J.W."/>
            <person name="Kennedy C."/>
            <person name="Acevedo D."/>
            <person name="Evans-Holm M."/>
            <person name="Frise E."/>
            <person name="Wan K.H."/>
            <person name="Park S."/>
            <person name="Mendez-Lago M."/>
            <person name="Rossi F."/>
            <person name="Villasante A."/>
            <person name="Dimitri P."/>
            <person name="Karpen G.H."/>
            <person name="Celniker S.E."/>
        </authorList>
    </citation>
    <scope>NUCLEOTIDE SEQUENCE [LARGE SCALE GENOMIC DNA]</scope>
    <source>
        <strain evidence="9">Berkeley</strain>
    </source>
</reference>
<dbReference type="Pfam" id="PF13193">
    <property type="entry name" value="AMP-binding_C"/>
    <property type="match status" value="1"/>
</dbReference>
<keyword evidence="6" id="KW-0436">Ligase</keyword>
<dbReference type="Gene3D" id="3.40.50.12780">
    <property type="entry name" value="N-terminal domain of ligase-like"/>
    <property type="match status" value="1"/>
</dbReference>
<dbReference type="InterPro" id="IPR000873">
    <property type="entry name" value="AMP-dep_synth/lig_dom"/>
</dbReference>
<dbReference type="AGR" id="FB:FBgn0038731"/>
<name>Q9VDU3_DROME</name>
<reference evidence="9" key="3">
    <citation type="journal article" date="2002" name="Genome Biol.">
        <title>Annotation of the Drosophila melanogaster euchromatic genome: a systematic review.</title>
        <authorList>
            <person name="Misra S."/>
            <person name="Crosby M.A."/>
            <person name="Mungall C.J."/>
            <person name="Matthews B.B."/>
            <person name="Campbell K.S."/>
            <person name="Hradecky P."/>
            <person name="Huang Y."/>
            <person name="Kaminker J.S."/>
            <person name="Millburn G.H."/>
            <person name="Prochnik S.E."/>
            <person name="Smith C.D."/>
            <person name="Tupy J.L."/>
            <person name="Whitfied E.J."/>
            <person name="Bayraktaroglu L."/>
            <person name="Berman B.P."/>
            <person name="Bettencourt B.R."/>
            <person name="Celniker S.E."/>
            <person name="de Grey A.D."/>
            <person name="Drysdale R.A."/>
            <person name="Harris N.L."/>
            <person name="Richter J."/>
            <person name="Russo S."/>
            <person name="Schroeder A.J."/>
            <person name="Shu S.Q."/>
            <person name="Stapleton M."/>
            <person name="Yamada C."/>
            <person name="Ashburner M."/>
            <person name="Gelbart W.M."/>
            <person name="Rubin G.M."/>
            <person name="Lewis S.E."/>
        </authorList>
    </citation>
    <scope>GENOME REANNOTATION</scope>
    <source>
        <strain evidence="9">Berkeley</strain>
    </source>
</reference>
<evidence type="ECO:0000313" key="7">
    <source>
        <dbReference type="EMBL" id="AAO39512.1"/>
    </source>
</evidence>
<dbReference type="Proteomes" id="UP000000803">
    <property type="component" value="Chromosome 3R"/>
</dbReference>
<reference evidence="6 9" key="5">
    <citation type="journal article" date="2002" name="Genome Biol.">
        <title>Heterochromatic sequences in a Drosophila whole-genome shotgun assembly.</title>
        <authorList>
            <person name="Hoskins R.A."/>
            <person name="Smith C.D."/>
            <person name="Carlson J.W."/>
            <person name="Carvalho A.B."/>
            <person name="Halpern A."/>
            <person name="Kaminker J.S."/>
            <person name="Kennedy C."/>
            <person name="Mungall C.J."/>
            <person name="Sullivan B.A."/>
            <person name="Sutton G.G."/>
            <person name="Yasuhara J.C."/>
            <person name="Wakimoto B.T."/>
            <person name="Myers E.W."/>
            <person name="Celniker S.E."/>
            <person name="Rubin G.M."/>
            <person name="Karpen G.H."/>
        </authorList>
    </citation>
    <scope>NUCLEOTIDE SEQUENCE [LARGE SCALE GENOMIC DNA]</scope>
    <source>
        <strain evidence="9">Berkeley</strain>
    </source>
</reference>
<evidence type="ECO:0000256" key="3">
    <source>
        <dbReference type="ARBA" id="ARBA00023140"/>
    </source>
</evidence>
<accession>Q9VDU3</accession>
<sequence>MPYTPENSYDNDQKIWSGEPVVKYFDPDLSIGEIIFHEMRRHPQLTAQISATEGTVLTRGELLANAMRLASYMRSLGLLQSDIVGLIGRNTTHMLAVAYACFFNGIAFHSLNITYDRDTIEKIYKVTRPSIIFCDGDEFEKVRSATAELDVKIVTMRNHPLDSIKIDEVVATPIEENFQPAKLEKGNDQTLAILCSSGTTGTPKAVTITNSRHILAGNYHLTTADVQYSHNTLDWITGLLTTITSGVFSTTRIIADNAFDPAFALRIIEEYKVTWTIQPPSSMALMINCPDFETCDLSSLRCYMFGGSRAALEVQKGIRSRLSHNCLQFVYGFTELGAMATINCHFDEKTGSVGQLVNGLKMKIKNDDGESLGPDEIGEVCIMNNQHWSGYYGNEVETRNMRDSLGWYHSGDLGYMDRDGFLYIMDRKKEMLKYQNIMYYPNDIESVISEMPQVAEVCVFGIWSNIFGDEAAAAVVKKLGSELEAQDVVDYVRSRTDSKYKQLNGGAVIVDDLQRSANGKTNRMANKAHFLHLKNRKNILLSQINT</sequence>
<comment type="similarity">
    <text evidence="2">Belongs to the ATP-dependent AMP-binding enzyme family.</text>
</comment>
<dbReference type="Gene3D" id="3.30.300.30">
    <property type="match status" value="1"/>
</dbReference>
<dbReference type="IntAct" id="Q9VDU3">
    <property type="interactions" value="1"/>
</dbReference>
<dbReference type="CDD" id="cd05911">
    <property type="entry name" value="Firefly_Luc_like"/>
    <property type="match status" value="1"/>
</dbReference>
<reference evidence="9" key="2">
    <citation type="journal article" date="2002" name="Genome Biol.">
        <title>Finishing a whole-genome shotgun: release 3 of the Drosophila melanogaster euchromatic genome sequence.</title>
        <authorList>
            <person name="Celniker S.E."/>
            <person name="Wheeler D.A."/>
            <person name="Kronmiller B."/>
            <person name="Carlson J.W."/>
            <person name="Halpern A."/>
            <person name="Patel S."/>
            <person name="Adams M."/>
            <person name="Champe M."/>
            <person name="Dugan S.P."/>
            <person name="Frise E."/>
            <person name="Hodgson A."/>
            <person name="George R.A."/>
            <person name="Hoskins R.A."/>
            <person name="Laverty T."/>
            <person name="Muzny D.M."/>
            <person name="Nelson C.R."/>
            <person name="Pacleb J.M."/>
            <person name="Park S."/>
            <person name="Pfeiffer B.D."/>
            <person name="Richards S."/>
            <person name="Sodergren E.J."/>
            <person name="Svirskas R."/>
            <person name="Tabor P.E."/>
            <person name="Wan K."/>
            <person name="Stapleton M."/>
            <person name="Sutton G.G."/>
            <person name="Venter C."/>
            <person name="Weinstock G."/>
            <person name="Scherer S.E."/>
            <person name="Myers E.W."/>
            <person name="Gibbs R.A."/>
            <person name="Rubin G.M."/>
        </authorList>
    </citation>
    <scope>NUCLEOTIDE SEQUENCE [LARGE SCALE GENOMIC DNA]</scope>
    <source>
        <strain evidence="9">Berkeley</strain>
    </source>
</reference>